<dbReference type="InterPro" id="IPR010065">
    <property type="entry name" value="AA_ABC_transptr_permease_3TM"/>
</dbReference>
<evidence type="ECO:0000256" key="1">
    <source>
        <dbReference type="ARBA" id="ARBA00004429"/>
    </source>
</evidence>
<feature type="transmembrane region" description="Helical" evidence="9">
    <location>
        <begin position="212"/>
        <end position="233"/>
    </location>
</feature>
<dbReference type="PANTHER" id="PTHR30614">
    <property type="entry name" value="MEMBRANE COMPONENT OF AMINO ACID ABC TRANSPORTER"/>
    <property type="match status" value="1"/>
</dbReference>
<keyword evidence="7 9" id="KW-1133">Transmembrane helix</keyword>
<dbReference type="GO" id="GO:0006865">
    <property type="term" value="P:amino acid transport"/>
    <property type="evidence" value="ECO:0007669"/>
    <property type="project" value="UniProtKB-KW"/>
</dbReference>
<dbReference type="PROSITE" id="PS50928">
    <property type="entry name" value="ABC_TM1"/>
    <property type="match status" value="1"/>
</dbReference>
<organism evidence="11 12">
    <name type="scientific">Variovorax paradoxus</name>
    <dbReference type="NCBI Taxonomy" id="34073"/>
    <lineage>
        <taxon>Bacteria</taxon>
        <taxon>Pseudomonadati</taxon>
        <taxon>Pseudomonadota</taxon>
        <taxon>Betaproteobacteria</taxon>
        <taxon>Burkholderiales</taxon>
        <taxon>Comamonadaceae</taxon>
        <taxon>Variovorax</taxon>
    </lineage>
</organism>
<dbReference type="NCBIfam" id="TIGR01726">
    <property type="entry name" value="HEQRo_perm_3TM"/>
    <property type="match status" value="1"/>
</dbReference>
<feature type="transmembrane region" description="Helical" evidence="9">
    <location>
        <begin position="253"/>
        <end position="275"/>
    </location>
</feature>
<evidence type="ECO:0000256" key="7">
    <source>
        <dbReference type="ARBA" id="ARBA00022989"/>
    </source>
</evidence>
<sequence>MSSNQRAPLKFSWNNPEFRALAYQFVVVGLAALMAYYLVSNTLHNLATRNIATGFAFLEREAGFAIGESLIEYSPSDTYARAILVGLANTLRVSAVALVLATMLGVIVGIARLSSNWLIVRLASAYVELIRNVPLLLQLLIWYAVIGELLPGPKSAFHPLPGIYLSNRGMLMPSVDGPAVAGILWGLVLAAATIVAVGRWQRSSRRRTGAQSRLWPFALMLLLLMPLAGWLVGGREFHLSIPHRSGFNFEGGWALSPELFALLVGLVTYTAGFIAEIVRAGVQSVSHGQWEAAQTLGLPRSRVLRLVILPQALRVIVPPTTSQYLNLVKNSSLAVAIGYPDLVSVVNTVLNQTGQAIEGVLIIMAAFMTVSLTVSLLMNWYNKRIALVER</sequence>
<dbReference type="GO" id="GO:0022857">
    <property type="term" value="F:transmembrane transporter activity"/>
    <property type="evidence" value="ECO:0007669"/>
    <property type="project" value="InterPro"/>
</dbReference>
<keyword evidence="4" id="KW-1003">Cell membrane</keyword>
<feature type="transmembrane region" description="Helical" evidence="9">
    <location>
        <begin position="360"/>
        <end position="381"/>
    </location>
</feature>
<evidence type="ECO:0000256" key="8">
    <source>
        <dbReference type="ARBA" id="ARBA00023136"/>
    </source>
</evidence>
<feature type="domain" description="ABC transmembrane type-1" evidence="10">
    <location>
        <begin position="87"/>
        <end position="378"/>
    </location>
</feature>
<dbReference type="AlphaFoldDB" id="A0AAW8EHV6"/>
<reference evidence="11" key="1">
    <citation type="submission" date="2023-07" db="EMBL/GenBank/DDBJ databases">
        <title>Sorghum-associated microbial communities from plants grown in Nebraska, USA.</title>
        <authorList>
            <person name="Schachtman D."/>
        </authorList>
    </citation>
    <scope>NUCLEOTIDE SEQUENCE</scope>
    <source>
        <strain evidence="11">DS3315</strain>
    </source>
</reference>
<keyword evidence="8 9" id="KW-0472">Membrane</keyword>
<dbReference type="CDD" id="cd06261">
    <property type="entry name" value="TM_PBP2"/>
    <property type="match status" value="1"/>
</dbReference>
<dbReference type="InterPro" id="IPR043429">
    <property type="entry name" value="ArtM/GltK/GlnP/TcyL/YhdX-like"/>
</dbReference>
<gene>
    <name evidence="11" type="ORF">J2W39_003454</name>
</gene>
<feature type="transmembrane region" description="Helical" evidence="9">
    <location>
        <begin position="21"/>
        <end position="39"/>
    </location>
</feature>
<dbReference type="GO" id="GO:0043190">
    <property type="term" value="C:ATP-binding cassette (ABC) transporter complex"/>
    <property type="evidence" value="ECO:0007669"/>
    <property type="project" value="InterPro"/>
</dbReference>
<dbReference type="RefSeq" id="WP_307594818.1">
    <property type="nucleotide sequence ID" value="NZ_JAUSRV010000008.1"/>
</dbReference>
<dbReference type="Pfam" id="PF00528">
    <property type="entry name" value="BPD_transp_1"/>
    <property type="match status" value="1"/>
</dbReference>
<dbReference type="EMBL" id="JAUSRV010000008">
    <property type="protein sequence ID" value="MDP9972212.1"/>
    <property type="molecule type" value="Genomic_DNA"/>
</dbReference>
<keyword evidence="5 9" id="KW-0812">Transmembrane</keyword>
<evidence type="ECO:0000256" key="3">
    <source>
        <dbReference type="ARBA" id="ARBA00022448"/>
    </source>
</evidence>
<comment type="caution">
    <text evidence="11">The sequence shown here is derived from an EMBL/GenBank/DDBJ whole genome shotgun (WGS) entry which is preliminary data.</text>
</comment>
<dbReference type="InterPro" id="IPR035906">
    <property type="entry name" value="MetI-like_sf"/>
</dbReference>
<evidence type="ECO:0000256" key="2">
    <source>
        <dbReference type="ARBA" id="ARBA00010072"/>
    </source>
</evidence>
<feature type="transmembrane region" description="Helical" evidence="9">
    <location>
        <begin position="93"/>
        <end position="113"/>
    </location>
</feature>
<evidence type="ECO:0000313" key="11">
    <source>
        <dbReference type="EMBL" id="MDP9972212.1"/>
    </source>
</evidence>
<name>A0AAW8EHV6_VARPD</name>
<evidence type="ECO:0000313" key="12">
    <source>
        <dbReference type="Proteomes" id="UP001224845"/>
    </source>
</evidence>
<accession>A0AAW8EHV6</accession>
<protein>
    <submittedName>
        <fullName evidence="11">General L-amino acid transport system permease protein</fullName>
    </submittedName>
</protein>
<proteinExistence type="inferred from homology"/>
<evidence type="ECO:0000256" key="5">
    <source>
        <dbReference type="ARBA" id="ARBA00022692"/>
    </source>
</evidence>
<evidence type="ECO:0000256" key="6">
    <source>
        <dbReference type="ARBA" id="ARBA00022970"/>
    </source>
</evidence>
<dbReference type="Proteomes" id="UP001224845">
    <property type="component" value="Unassembled WGS sequence"/>
</dbReference>
<evidence type="ECO:0000256" key="4">
    <source>
        <dbReference type="ARBA" id="ARBA00022475"/>
    </source>
</evidence>
<feature type="transmembrane region" description="Helical" evidence="9">
    <location>
        <begin position="179"/>
        <end position="200"/>
    </location>
</feature>
<dbReference type="Gene3D" id="1.10.3720.10">
    <property type="entry name" value="MetI-like"/>
    <property type="match status" value="2"/>
</dbReference>
<comment type="similarity">
    <text evidence="2">Belongs to the binding-protein-dependent transport system permease family. HisMQ subfamily.</text>
</comment>
<evidence type="ECO:0000256" key="9">
    <source>
        <dbReference type="RuleBase" id="RU363032"/>
    </source>
</evidence>
<comment type="subcellular location">
    <subcellularLocation>
        <location evidence="1">Cell inner membrane</location>
        <topology evidence="1">Multi-pass membrane protein</topology>
    </subcellularLocation>
    <subcellularLocation>
        <location evidence="9">Cell membrane</location>
        <topology evidence="9">Multi-pass membrane protein</topology>
    </subcellularLocation>
</comment>
<evidence type="ECO:0000259" key="10">
    <source>
        <dbReference type="PROSITE" id="PS50928"/>
    </source>
</evidence>
<keyword evidence="6" id="KW-0029">Amino-acid transport</keyword>
<dbReference type="SUPFAM" id="SSF161098">
    <property type="entry name" value="MetI-like"/>
    <property type="match status" value="2"/>
</dbReference>
<dbReference type="InterPro" id="IPR000515">
    <property type="entry name" value="MetI-like"/>
</dbReference>
<keyword evidence="3 9" id="KW-0813">Transport</keyword>
<dbReference type="PANTHER" id="PTHR30614:SF37">
    <property type="entry name" value="AMINO-ACID ABC TRANSPORTER PERMEASE PROTEIN YHDX-RELATED"/>
    <property type="match status" value="1"/>
</dbReference>